<sequence length="452" mass="50809">MTTLKNNRLAGYRIAILIFSILALLNLACEAPMEKRAVPAGSIGWATEKMTELMVHDITNPPLAARFYAYACLSAYETIAISNQEYPSFAGFLNKFPSISKPNLETPSPEISALFALVHTASSMQPSGAELEKFKLTLADSCKSWGYTAQEITDASRYAEEISAQVLNYAQNDQYREISNYPMYQPSEGSGKWYPTPPGYFAPVEPYFNTVRPFTLKAADQFKPLPPVAYSTDPESEFYALMNEVYSLEMNKEQREIAAFWDCNPFALEETGHLMVGIKQISPGGHWMGITAIACEQSNLSFEETIKINCLVSIGLMDGFISCWDEKYRSDRIRPETAIRKIIDPSYQPLLQTPPFPEYLSGHSTISTTAAVILTHFFGEDYQYTDTVEEQYGLGSREFTSFMQASEEASISRLYGGIHYMDAITRGQDQGEEVGNWILKSYQDHLNKTKLH</sequence>
<dbReference type="InterPro" id="IPR000326">
    <property type="entry name" value="PAP2/HPO"/>
</dbReference>
<evidence type="ECO:0000313" key="2">
    <source>
        <dbReference type="EMBL" id="AEL26307.1"/>
    </source>
</evidence>
<organism evidence="2 3">
    <name type="scientific">Cyclobacterium marinum (strain ATCC 25205 / DSM 745 / LMG 13164 / NCIMB 1802)</name>
    <name type="common">Flectobacillus marinus</name>
    <dbReference type="NCBI Taxonomy" id="880070"/>
    <lineage>
        <taxon>Bacteria</taxon>
        <taxon>Pseudomonadati</taxon>
        <taxon>Bacteroidota</taxon>
        <taxon>Cytophagia</taxon>
        <taxon>Cytophagales</taxon>
        <taxon>Cyclobacteriaceae</taxon>
        <taxon>Cyclobacterium</taxon>
    </lineage>
</organism>
<keyword evidence="2" id="KW-0560">Oxidoreductase</keyword>
<dbReference type="Gene3D" id="1.10.606.20">
    <property type="match status" value="1"/>
</dbReference>
<dbReference type="eggNOG" id="COG0671">
    <property type="taxonomic scope" value="Bacteria"/>
</dbReference>
<name>G0IW87_CYCMS</name>
<dbReference type="GO" id="GO:0004601">
    <property type="term" value="F:peroxidase activity"/>
    <property type="evidence" value="ECO:0007669"/>
    <property type="project" value="UniProtKB-KW"/>
</dbReference>
<keyword evidence="3" id="KW-1185">Reference proteome</keyword>
<accession>G0IW87</accession>
<dbReference type="InterPro" id="IPR036938">
    <property type="entry name" value="PAP2/HPO_sf"/>
</dbReference>
<dbReference type="PANTHER" id="PTHR34599:SF1">
    <property type="entry name" value="PHOSPHATIDIC ACID PHOSPHATASE TYPE 2_HALOPEROXIDASE DOMAIN-CONTAINING PROTEIN"/>
    <property type="match status" value="1"/>
</dbReference>
<evidence type="ECO:0000259" key="1">
    <source>
        <dbReference type="Pfam" id="PF01569"/>
    </source>
</evidence>
<dbReference type="EMBL" id="CP002955">
    <property type="protein sequence ID" value="AEL26307.1"/>
    <property type="molecule type" value="Genomic_DNA"/>
</dbReference>
<dbReference type="Proteomes" id="UP000001635">
    <property type="component" value="Chromosome"/>
</dbReference>
<evidence type="ECO:0000313" key="3">
    <source>
        <dbReference type="Proteomes" id="UP000001635"/>
    </source>
</evidence>
<dbReference type="SUPFAM" id="SSF48317">
    <property type="entry name" value="Acid phosphatase/Vanadium-dependent haloperoxidase"/>
    <property type="match status" value="1"/>
</dbReference>
<dbReference type="RefSeq" id="WP_014020600.1">
    <property type="nucleotide sequence ID" value="NC_015914.1"/>
</dbReference>
<dbReference type="Pfam" id="PF01569">
    <property type="entry name" value="PAP2"/>
    <property type="match status" value="1"/>
</dbReference>
<dbReference type="STRING" id="880070.Cycma_2568"/>
<dbReference type="HOGENOM" id="CLU_020920_2_1_10"/>
<dbReference type="CDD" id="cd03398">
    <property type="entry name" value="PAP2_haloperoxidase"/>
    <property type="match status" value="1"/>
</dbReference>
<dbReference type="AlphaFoldDB" id="G0IW87"/>
<protein>
    <submittedName>
        <fullName evidence="2">Vanadium-dependent haloperoxidase family protein</fullName>
    </submittedName>
</protein>
<proteinExistence type="predicted"/>
<dbReference type="InterPro" id="IPR052559">
    <property type="entry name" value="V-haloperoxidase"/>
</dbReference>
<gene>
    <name evidence="2" type="ordered locus">Cycma_2568</name>
</gene>
<dbReference type="KEGG" id="cmr:Cycma_2568"/>
<reference evidence="3" key="1">
    <citation type="submission" date="2011-07" db="EMBL/GenBank/DDBJ databases">
        <title>The complete genome of Cyclobacterium marinum DSM 745.</title>
        <authorList>
            <person name="Lucas S."/>
            <person name="Han J."/>
            <person name="Lapidus A."/>
            <person name="Bruce D."/>
            <person name="Goodwin L."/>
            <person name="Pitluck S."/>
            <person name="Peters L."/>
            <person name="Kyrpides N."/>
            <person name="Mavromatis K."/>
            <person name="Ivanova N."/>
            <person name="Ovchinnikova G."/>
            <person name="Chertkov O."/>
            <person name="Detter J.C."/>
            <person name="Tapia R."/>
            <person name="Han C."/>
            <person name="Land M."/>
            <person name="Hauser L."/>
            <person name="Markowitz V."/>
            <person name="Cheng J.-F."/>
            <person name="Hugenholtz P."/>
            <person name="Woyke T."/>
            <person name="Wu D."/>
            <person name="Tindall B."/>
            <person name="Schuetze A."/>
            <person name="Brambilla E."/>
            <person name="Klenk H.-P."/>
            <person name="Eisen J.A."/>
        </authorList>
    </citation>
    <scope>NUCLEOTIDE SEQUENCE [LARGE SCALE GENOMIC DNA]</scope>
    <source>
        <strain evidence="3">ATCC 25205 / DSM 745 / LMG 13164 / NCIMB 1802</strain>
    </source>
</reference>
<dbReference type="PANTHER" id="PTHR34599">
    <property type="entry name" value="PEROXIDASE-RELATED"/>
    <property type="match status" value="1"/>
</dbReference>
<keyword evidence="2" id="KW-0575">Peroxidase</keyword>
<feature type="domain" description="Phosphatidic acid phosphatase type 2/haloperoxidase" evidence="1">
    <location>
        <begin position="324"/>
        <end position="443"/>
    </location>
</feature>